<dbReference type="EMBL" id="JAWQEG010000941">
    <property type="protein sequence ID" value="KAK3883885.1"/>
    <property type="molecule type" value="Genomic_DNA"/>
</dbReference>
<dbReference type="SMART" id="SM00248">
    <property type="entry name" value="ANK"/>
    <property type="match status" value="8"/>
</dbReference>
<feature type="compositionally biased region" description="Basic residues" evidence="4">
    <location>
        <begin position="572"/>
        <end position="583"/>
    </location>
</feature>
<evidence type="ECO:0000256" key="4">
    <source>
        <dbReference type="SAM" id="MobiDB-lite"/>
    </source>
</evidence>
<feature type="compositionally biased region" description="Acidic residues" evidence="4">
    <location>
        <begin position="443"/>
        <end position="454"/>
    </location>
</feature>
<feature type="compositionally biased region" description="Acidic residues" evidence="4">
    <location>
        <begin position="915"/>
        <end position="927"/>
    </location>
</feature>
<feature type="compositionally biased region" description="Acidic residues" evidence="4">
    <location>
        <begin position="771"/>
        <end position="781"/>
    </location>
</feature>
<feature type="region of interest" description="Disordered" evidence="4">
    <location>
        <begin position="1445"/>
        <end position="1507"/>
    </location>
</feature>
<feature type="compositionally biased region" description="Basic and acidic residues" evidence="4">
    <location>
        <begin position="1491"/>
        <end position="1507"/>
    </location>
</feature>
<dbReference type="Gene3D" id="1.25.40.20">
    <property type="entry name" value="Ankyrin repeat-containing domain"/>
    <property type="match status" value="3"/>
</dbReference>
<feature type="compositionally biased region" description="Basic and acidic residues" evidence="4">
    <location>
        <begin position="720"/>
        <end position="735"/>
    </location>
</feature>
<protein>
    <submittedName>
        <fullName evidence="5">Uncharacterized protein</fullName>
    </submittedName>
</protein>
<evidence type="ECO:0000256" key="2">
    <source>
        <dbReference type="ARBA" id="ARBA00023043"/>
    </source>
</evidence>
<evidence type="ECO:0000313" key="5">
    <source>
        <dbReference type="EMBL" id="KAK3883885.1"/>
    </source>
</evidence>
<keyword evidence="2 3" id="KW-0040">ANK repeat</keyword>
<dbReference type="InterPro" id="IPR002110">
    <property type="entry name" value="Ankyrin_rpt"/>
</dbReference>
<keyword evidence="1" id="KW-0677">Repeat</keyword>
<feature type="compositionally biased region" description="Acidic residues" evidence="4">
    <location>
        <begin position="586"/>
        <end position="597"/>
    </location>
</feature>
<feature type="repeat" description="ANK" evidence="3">
    <location>
        <begin position="26"/>
        <end position="70"/>
    </location>
</feature>
<feature type="compositionally biased region" description="Basic and acidic residues" evidence="4">
    <location>
        <begin position="426"/>
        <end position="442"/>
    </location>
</feature>
<feature type="compositionally biased region" description="Acidic residues" evidence="4">
    <location>
        <begin position="522"/>
        <end position="552"/>
    </location>
</feature>
<keyword evidence="6" id="KW-1185">Reference proteome</keyword>
<feature type="compositionally biased region" description="Low complexity" evidence="4">
    <location>
        <begin position="1356"/>
        <end position="1369"/>
    </location>
</feature>
<feature type="compositionally biased region" description="Basic and acidic residues" evidence="4">
    <location>
        <begin position="650"/>
        <end position="659"/>
    </location>
</feature>
<feature type="compositionally biased region" description="Basic residues" evidence="4">
    <location>
        <begin position="709"/>
        <end position="719"/>
    </location>
</feature>
<feature type="repeat" description="ANK" evidence="3">
    <location>
        <begin position="182"/>
        <end position="214"/>
    </location>
</feature>
<feature type="compositionally biased region" description="Low complexity" evidence="4">
    <location>
        <begin position="1465"/>
        <end position="1477"/>
    </location>
</feature>
<feature type="region of interest" description="Disordered" evidence="4">
    <location>
        <begin position="1355"/>
        <end position="1413"/>
    </location>
</feature>
<evidence type="ECO:0000256" key="3">
    <source>
        <dbReference type="PROSITE-ProRule" id="PRU00023"/>
    </source>
</evidence>
<sequence length="1507" mass="167795">MTLCGEVDLLDALIDAGANPTTPDIHGAYPLHYAAQMCGPNSEMGNDVRVGMMVLRKLLQRGVDVTVTDHDGRQPLLWAASAEVRASHVYCPSGSADAILALINAGASVSAYDKDGLTALHCAASRGHLDCLDSLLNFCGAEVDTLDSNGCTPLFYSVTLGHADCTYLLLHHGSDPDKQDRKGRTPAHCGAAKGQIETLKLLHQNEADLWKKNVKGDLPLHEACQSGRRDLVLWLLSMRPETVNAPNLDGRCPLHIAAINSNVEMCKILMDNQAAVNPIMRNSRGQLLTPLDAAVARSNRNCAKYLALHGGITAAKLTDKHALQAAMQKALESGHSSTEMAGDELHSSSASSILKSNISTMTASPINMEAQTDTGDLQGKDGDETVAGEGTESEQDKEKIEQRDAQTGTSEINIRKLVLEEEAEEEAKRREEEKMRRQMEEGRIEEEGEVEEEDNGARSERVGEEEENRERKALSKRGSKTEDGEVEENIEREGEVTVESGREDENIAEEGEGVGEEVGTKEEDEEVGTREEDEEVVEREEEVVEREQEEEAEGMRASVRNEEAQLEGRASEKRRRRRRRRKRGGEEEEEEEEEEREGEGHMEEKEEREGEEGHMEDEDEEEEEYLEEEEEEEADSREVHEGREEEEEDLPNKEIGERRKSSRKSVHVKEGSDQEVFVGDTDMEDRQQQSEEEGQNGGSGGVMRQKRETSKKKNKKKKGKSEDRLSGKDGTSDSRKKGRKSRQGDSRRGDENGEVIISGNERECGRAGSTQEDEFSGEGEEKDQRRGRSRTKHGRSRKYKDKISGKNNYDNDNREVEDDRDDNGNGSDVDMSGEDEDDDDDDGEEVEEDEERVGDVDVERVGQVGETRHRISASRSRPKSAAGRGSNKRASRAGGRRSKVHRTGKGKGRHGRDREEDDNREGVDEQLYEPQHLETNGRDYLSVANVGGSQRLPSPSMTHGRDTGDSGFKVQSPLTHNIPAAGGPGPSWMQFILSHIIQSSIASCPACCVKAEMHVMCLRCLHPIVTESGYSDTLVAGQESDEPTDTERHTDDDEAAATVPRTRRKTKTKGRRTRGREERVETMGENGDDYSDAQDGVHIKGGVRTHRRKGRRSGRKGNDPQNEDGEDDDDEEEMDEEEDEEGDADALRKLGVATHRRPGVRRGQIKSGAMSGGPLKVESMESNLKRRGNRKAASPSTEISITQAMQNTMRKYALERRLFQQLLDLKRQQIRNTRANEHVLIKRMVDAYQKEGVLLGLRGYAGPFSFNSYEKYLYDQLRILQTTQGVKIPSFRPTDDVEKLSKAIRRAELREVPDPFMSTRDAHTCNHTTHRCHHAAHAYTGVPCAAYIGYRRRKQNPNNINNNNSSNNNKQVSLPKIPGAGNNGSILRDSPGHPRRARQNNPIGLRNYDPKNPLTVELQHGKARQQIVLPTDLLDKSKKYHLTFTIKPSSPLKQEPSQEKDTASPERSASAPESLPSDQVPPSDPTLAPEGPHKDIHSAPIEGRIEA</sequence>
<reference evidence="5" key="1">
    <citation type="submission" date="2023-10" db="EMBL/GenBank/DDBJ databases">
        <title>Genome assemblies of two species of porcelain crab, Petrolisthes cinctipes and Petrolisthes manimaculis (Anomura: Porcellanidae).</title>
        <authorList>
            <person name="Angst P."/>
        </authorList>
    </citation>
    <scope>NUCLEOTIDE SEQUENCE</scope>
    <source>
        <strain evidence="5">PB745_01</strain>
        <tissue evidence="5">Gill</tissue>
    </source>
</reference>
<feature type="compositionally biased region" description="Basic residues" evidence="4">
    <location>
        <begin position="1061"/>
        <end position="1074"/>
    </location>
</feature>
<organism evidence="5 6">
    <name type="scientific">Petrolisthes cinctipes</name>
    <name type="common">Flat porcelain crab</name>
    <dbReference type="NCBI Taxonomy" id="88211"/>
    <lineage>
        <taxon>Eukaryota</taxon>
        <taxon>Metazoa</taxon>
        <taxon>Ecdysozoa</taxon>
        <taxon>Arthropoda</taxon>
        <taxon>Crustacea</taxon>
        <taxon>Multicrustacea</taxon>
        <taxon>Malacostraca</taxon>
        <taxon>Eumalacostraca</taxon>
        <taxon>Eucarida</taxon>
        <taxon>Decapoda</taxon>
        <taxon>Pleocyemata</taxon>
        <taxon>Anomura</taxon>
        <taxon>Galatheoidea</taxon>
        <taxon>Porcellanidae</taxon>
        <taxon>Petrolisthes</taxon>
    </lineage>
</organism>
<dbReference type="Proteomes" id="UP001286313">
    <property type="component" value="Unassembled WGS sequence"/>
</dbReference>
<dbReference type="Pfam" id="PF12796">
    <property type="entry name" value="Ank_2"/>
    <property type="match status" value="2"/>
</dbReference>
<feature type="compositionally biased region" description="Basic residues" evidence="4">
    <location>
        <begin position="1101"/>
        <end position="1115"/>
    </location>
</feature>
<feature type="compositionally biased region" description="Polar residues" evidence="4">
    <location>
        <begin position="947"/>
        <end position="957"/>
    </location>
</feature>
<dbReference type="PANTHER" id="PTHR24173">
    <property type="entry name" value="ANKYRIN REPEAT CONTAINING"/>
    <property type="match status" value="1"/>
</dbReference>
<evidence type="ECO:0000313" key="6">
    <source>
        <dbReference type="Proteomes" id="UP001286313"/>
    </source>
</evidence>
<feature type="region of interest" description="Disordered" evidence="4">
    <location>
        <begin position="328"/>
        <end position="349"/>
    </location>
</feature>
<name>A0AAE1KVZ8_PETCI</name>
<feature type="compositionally biased region" description="Basic and acidic residues" evidence="4">
    <location>
        <begin position="801"/>
        <end position="814"/>
    </location>
</feature>
<feature type="compositionally biased region" description="Acidic residues" evidence="4">
    <location>
        <begin position="614"/>
        <end position="635"/>
    </location>
</feature>
<feature type="region of interest" description="Disordered" evidence="4">
    <location>
        <begin position="371"/>
        <end position="970"/>
    </location>
</feature>
<feature type="compositionally biased region" description="Basic and acidic residues" evidence="4">
    <location>
        <begin position="742"/>
        <end position="751"/>
    </location>
</feature>
<feature type="repeat" description="ANK" evidence="3">
    <location>
        <begin position="249"/>
        <end position="281"/>
    </location>
</feature>
<dbReference type="SUPFAM" id="SSF48403">
    <property type="entry name" value="Ankyrin repeat"/>
    <property type="match status" value="2"/>
</dbReference>
<accession>A0AAE1KVZ8</accession>
<dbReference type="PANTHER" id="PTHR24173:SF83">
    <property type="entry name" value="SOCS BOX DOMAIN-CONTAINING PROTEIN"/>
    <property type="match status" value="1"/>
</dbReference>
<dbReference type="PROSITE" id="PS50088">
    <property type="entry name" value="ANK_REPEAT"/>
    <property type="match status" value="5"/>
</dbReference>
<feature type="repeat" description="ANK" evidence="3">
    <location>
        <begin position="149"/>
        <end position="181"/>
    </location>
</feature>
<feature type="compositionally biased region" description="Acidic residues" evidence="4">
    <location>
        <begin position="831"/>
        <end position="852"/>
    </location>
</feature>
<feature type="compositionally biased region" description="Basic residues" evidence="4">
    <location>
        <begin position="1154"/>
        <end position="1164"/>
    </location>
</feature>
<feature type="compositionally biased region" description="Basic and acidic residues" evidence="4">
    <location>
        <begin position="455"/>
        <end position="505"/>
    </location>
</feature>
<dbReference type="Pfam" id="PF13637">
    <property type="entry name" value="Ank_4"/>
    <property type="match status" value="1"/>
</dbReference>
<proteinExistence type="predicted"/>
<feature type="compositionally biased region" description="Acidic residues" evidence="4">
    <location>
        <begin position="506"/>
        <end position="515"/>
    </location>
</feature>
<dbReference type="InterPro" id="IPR036770">
    <property type="entry name" value="Ankyrin_rpt-contain_sf"/>
</dbReference>
<gene>
    <name evidence="5" type="ORF">Pcinc_011812</name>
</gene>
<feature type="compositionally biased region" description="Acidic residues" evidence="4">
    <location>
        <begin position="1121"/>
        <end position="1144"/>
    </location>
</feature>
<feature type="compositionally biased region" description="Basic residues" evidence="4">
    <location>
        <begin position="785"/>
        <end position="800"/>
    </location>
</feature>
<feature type="compositionally biased region" description="Basic and acidic residues" evidence="4">
    <location>
        <begin position="598"/>
        <end position="613"/>
    </location>
</feature>
<comment type="caution">
    <text evidence="5">The sequence shown here is derived from an EMBL/GenBank/DDBJ whole genome shotgun (WGS) entry which is preliminary data.</text>
</comment>
<evidence type="ECO:0000256" key="1">
    <source>
        <dbReference type="ARBA" id="ARBA00022737"/>
    </source>
</evidence>
<feature type="compositionally biased region" description="Basic residues" evidence="4">
    <location>
        <begin position="886"/>
        <end position="911"/>
    </location>
</feature>
<feature type="compositionally biased region" description="Basic and acidic residues" evidence="4">
    <location>
        <begin position="394"/>
        <end position="404"/>
    </location>
</feature>
<feature type="repeat" description="ANK" evidence="3">
    <location>
        <begin position="115"/>
        <end position="148"/>
    </location>
</feature>
<feature type="region of interest" description="Disordered" evidence="4">
    <location>
        <begin position="1035"/>
        <end position="1177"/>
    </location>
</feature>
<dbReference type="PROSITE" id="PS50297">
    <property type="entry name" value="ANK_REP_REGION"/>
    <property type="match status" value="3"/>
</dbReference>